<keyword evidence="8" id="KW-1185">Reference proteome</keyword>
<keyword evidence="7" id="KW-0687">Ribonucleoprotein</keyword>
<dbReference type="HAMAP" id="MF_00735">
    <property type="entry name" value="Methyltr_PrmA"/>
    <property type="match status" value="1"/>
</dbReference>
<name>A0A4R6FL89_9SPHN</name>
<evidence type="ECO:0000313" key="7">
    <source>
        <dbReference type="EMBL" id="TDN82233.1"/>
    </source>
</evidence>
<protein>
    <recommendedName>
        <fullName evidence="6">Ribosomal protein L11 methyltransferase</fullName>
        <shortName evidence="6">L11 Mtase</shortName>
        <ecNumber evidence="6">2.1.1.-</ecNumber>
    </recommendedName>
</protein>
<keyword evidence="5 6" id="KW-0949">S-adenosyl-L-methionine</keyword>
<evidence type="ECO:0000256" key="1">
    <source>
        <dbReference type="ARBA" id="ARBA00009741"/>
    </source>
</evidence>
<dbReference type="SUPFAM" id="SSF53335">
    <property type="entry name" value="S-adenosyl-L-methionine-dependent methyltransferases"/>
    <property type="match status" value="1"/>
</dbReference>
<evidence type="ECO:0000256" key="6">
    <source>
        <dbReference type="HAMAP-Rule" id="MF_00735"/>
    </source>
</evidence>
<sequence>MSGSWKLTLPCTRAEAEAIGENEFALAEFDPVPVLMTSERVSDDAEQWQLDAYFEERPDPETIAAVRALVPSAGDIAAEAESVEEEDWVTLSQAGIEPVATARFYVHTSANCGEVPAGKHRFLIEAGRAFGTGQHDTTLGCLKMLEGMKARGLRFHNVADVGTGTGLLAFAALHLWPAAAVAASDIDPVAMEVTHENALANRVPLGRLPGQLALATAAGVDHPLLVRRAPYDLVIANILAGPLVELAPSLTRVLAEGGTLILAGLLDRQLQSVATAYRRQGMRLAGRIEGEWPALRLVKRTRYGVGRVRRPGPDGPGLAPGFGSW</sequence>
<feature type="binding site" evidence="6">
    <location>
        <position position="185"/>
    </location>
    <ligand>
        <name>S-adenosyl-L-methionine</name>
        <dbReference type="ChEBI" id="CHEBI:59789"/>
    </ligand>
</feature>
<dbReference type="Proteomes" id="UP000295493">
    <property type="component" value="Unassembled WGS sequence"/>
</dbReference>
<keyword evidence="2 6" id="KW-0963">Cytoplasm</keyword>
<gene>
    <name evidence="6" type="primary">prmA</name>
    <name evidence="7" type="ORF">EV664_10639</name>
</gene>
<evidence type="ECO:0000256" key="3">
    <source>
        <dbReference type="ARBA" id="ARBA00022603"/>
    </source>
</evidence>
<comment type="function">
    <text evidence="6">Methylates ribosomal protein L11.</text>
</comment>
<dbReference type="InterPro" id="IPR029063">
    <property type="entry name" value="SAM-dependent_MTases_sf"/>
</dbReference>
<feature type="binding site" evidence="6">
    <location>
        <position position="162"/>
    </location>
    <ligand>
        <name>S-adenosyl-L-methionine</name>
        <dbReference type="ChEBI" id="CHEBI:59789"/>
    </ligand>
</feature>
<dbReference type="InterPro" id="IPR004498">
    <property type="entry name" value="Ribosomal_PrmA_MeTrfase"/>
</dbReference>
<dbReference type="PANTHER" id="PTHR43648">
    <property type="entry name" value="ELECTRON TRANSFER FLAVOPROTEIN BETA SUBUNIT LYSINE METHYLTRANSFERASE"/>
    <property type="match status" value="1"/>
</dbReference>
<evidence type="ECO:0000256" key="5">
    <source>
        <dbReference type="ARBA" id="ARBA00022691"/>
    </source>
</evidence>
<dbReference type="AlphaFoldDB" id="A0A4R6FL89"/>
<reference evidence="7 8" key="1">
    <citation type="submission" date="2019-03" db="EMBL/GenBank/DDBJ databases">
        <title>Genomic Encyclopedia of Type Strains, Phase IV (KMG-IV): sequencing the most valuable type-strain genomes for metagenomic binning, comparative biology and taxonomic classification.</title>
        <authorList>
            <person name="Goeker M."/>
        </authorList>
    </citation>
    <scope>NUCLEOTIDE SEQUENCE [LARGE SCALE GENOMIC DNA]</scope>
    <source>
        <strain evidence="7 8">DSM 25059</strain>
    </source>
</reference>
<feature type="binding site" evidence="6">
    <location>
        <position position="237"/>
    </location>
    <ligand>
        <name>S-adenosyl-L-methionine</name>
        <dbReference type="ChEBI" id="CHEBI:59789"/>
    </ligand>
</feature>
<keyword evidence="4 6" id="KW-0808">Transferase</keyword>
<comment type="subcellular location">
    <subcellularLocation>
        <location evidence="6">Cytoplasm</location>
    </subcellularLocation>
</comment>
<comment type="similarity">
    <text evidence="1 6">Belongs to the methyltransferase superfamily. PrmA family.</text>
</comment>
<proteinExistence type="inferred from homology"/>
<dbReference type="EC" id="2.1.1.-" evidence="6"/>
<dbReference type="GO" id="GO:0032259">
    <property type="term" value="P:methylation"/>
    <property type="evidence" value="ECO:0007669"/>
    <property type="project" value="UniProtKB-KW"/>
</dbReference>
<accession>A0A4R6FL89</accession>
<dbReference type="InterPro" id="IPR050078">
    <property type="entry name" value="Ribosomal_L11_MeTrfase_PrmA"/>
</dbReference>
<evidence type="ECO:0000256" key="4">
    <source>
        <dbReference type="ARBA" id="ARBA00022679"/>
    </source>
</evidence>
<dbReference type="Pfam" id="PF06325">
    <property type="entry name" value="PrmA"/>
    <property type="match status" value="1"/>
</dbReference>
<dbReference type="EMBL" id="SNWD01000006">
    <property type="protein sequence ID" value="TDN82233.1"/>
    <property type="molecule type" value="Genomic_DNA"/>
</dbReference>
<dbReference type="PANTHER" id="PTHR43648:SF1">
    <property type="entry name" value="ELECTRON TRANSFER FLAVOPROTEIN BETA SUBUNIT LYSINE METHYLTRANSFERASE"/>
    <property type="match status" value="1"/>
</dbReference>
<dbReference type="GO" id="GO:0008276">
    <property type="term" value="F:protein methyltransferase activity"/>
    <property type="evidence" value="ECO:0007669"/>
    <property type="project" value="UniProtKB-UniRule"/>
</dbReference>
<evidence type="ECO:0000256" key="2">
    <source>
        <dbReference type="ARBA" id="ARBA00022490"/>
    </source>
</evidence>
<keyword evidence="7" id="KW-0689">Ribosomal protein</keyword>
<feature type="binding site" evidence="6">
    <location>
        <position position="138"/>
    </location>
    <ligand>
        <name>S-adenosyl-L-methionine</name>
        <dbReference type="ChEBI" id="CHEBI:59789"/>
    </ligand>
</feature>
<comment type="catalytic activity">
    <reaction evidence="6">
        <text>L-lysyl-[protein] + 3 S-adenosyl-L-methionine = N(6),N(6),N(6)-trimethyl-L-lysyl-[protein] + 3 S-adenosyl-L-homocysteine + 3 H(+)</text>
        <dbReference type="Rhea" id="RHEA:54192"/>
        <dbReference type="Rhea" id="RHEA-COMP:9752"/>
        <dbReference type="Rhea" id="RHEA-COMP:13826"/>
        <dbReference type="ChEBI" id="CHEBI:15378"/>
        <dbReference type="ChEBI" id="CHEBI:29969"/>
        <dbReference type="ChEBI" id="CHEBI:57856"/>
        <dbReference type="ChEBI" id="CHEBI:59789"/>
        <dbReference type="ChEBI" id="CHEBI:61961"/>
    </reaction>
</comment>
<dbReference type="Gene3D" id="3.40.50.150">
    <property type="entry name" value="Vaccinia Virus protein VP39"/>
    <property type="match status" value="1"/>
</dbReference>
<comment type="caution">
    <text evidence="7">The sequence shown here is derived from an EMBL/GenBank/DDBJ whole genome shotgun (WGS) entry which is preliminary data.</text>
</comment>
<evidence type="ECO:0000313" key="8">
    <source>
        <dbReference type="Proteomes" id="UP000295493"/>
    </source>
</evidence>
<dbReference type="CDD" id="cd02440">
    <property type="entry name" value="AdoMet_MTases"/>
    <property type="match status" value="1"/>
</dbReference>
<organism evidence="7 8">
    <name type="scientific">Stakelama pacifica</name>
    <dbReference type="NCBI Taxonomy" id="517720"/>
    <lineage>
        <taxon>Bacteria</taxon>
        <taxon>Pseudomonadati</taxon>
        <taxon>Pseudomonadota</taxon>
        <taxon>Alphaproteobacteria</taxon>
        <taxon>Sphingomonadales</taxon>
        <taxon>Sphingomonadaceae</taxon>
        <taxon>Stakelama</taxon>
    </lineage>
</organism>
<dbReference type="GO" id="GO:0005737">
    <property type="term" value="C:cytoplasm"/>
    <property type="evidence" value="ECO:0007669"/>
    <property type="project" value="UniProtKB-SubCell"/>
</dbReference>
<keyword evidence="3 6" id="KW-0489">Methyltransferase</keyword>
<dbReference type="GO" id="GO:0005840">
    <property type="term" value="C:ribosome"/>
    <property type="evidence" value="ECO:0007669"/>
    <property type="project" value="UniProtKB-KW"/>
</dbReference>